<accession>A0A8H4KFA1</accession>
<sequence>MKAADPKRPLDDYSKSDPNSSGDGESLREYLAKGSKWSRKSSSSIPTRLSRASLKLRQKGRQSLIGIYNKDTISKDNTLGDKAQMDDLLASFGRKVMGIKHQEQHEETSPDLAGPGHSQINGPVYKVFQTSNRRPRYSSTYVRDSYHDFDEDDDEIIEVDGRTYVLPKQSSSDEYDNKINAARRYIQGPGYVPPVKSRTERYDAKINQAAKHVQTVK</sequence>
<dbReference type="Proteomes" id="UP000605986">
    <property type="component" value="Unassembled WGS sequence"/>
</dbReference>
<keyword evidence="3" id="KW-1185">Reference proteome</keyword>
<feature type="compositionally biased region" description="Low complexity" evidence="1">
    <location>
        <begin position="40"/>
        <end position="53"/>
    </location>
</feature>
<organism evidence="2 3">
    <name type="scientific">Fusarium austroafricanum</name>
    <dbReference type="NCBI Taxonomy" id="2364996"/>
    <lineage>
        <taxon>Eukaryota</taxon>
        <taxon>Fungi</taxon>
        <taxon>Dikarya</taxon>
        <taxon>Ascomycota</taxon>
        <taxon>Pezizomycotina</taxon>
        <taxon>Sordariomycetes</taxon>
        <taxon>Hypocreomycetidae</taxon>
        <taxon>Hypocreales</taxon>
        <taxon>Nectriaceae</taxon>
        <taxon>Fusarium</taxon>
        <taxon>Fusarium concolor species complex</taxon>
    </lineage>
</organism>
<evidence type="ECO:0000256" key="1">
    <source>
        <dbReference type="SAM" id="MobiDB-lite"/>
    </source>
</evidence>
<dbReference type="AlphaFoldDB" id="A0A8H4KFA1"/>
<gene>
    <name evidence="2" type="ORF">F53441_8560</name>
</gene>
<protein>
    <submittedName>
        <fullName evidence="2">Vegetative cell wall protein gp1</fullName>
    </submittedName>
</protein>
<proteinExistence type="predicted"/>
<evidence type="ECO:0000313" key="2">
    <source>
        <dbReference type="EMBL" id="KAF4447969.1"/>
    </source>
</evidence>
<dbReference type="OrthoDB" id="5106901at2759"/>
<feature type="compositionally biased region" description="Basic and acidic residues" evidence="1">
    <location>
        <begin position="1"/>
        <end position="15"/>
    </location>
</feature>
<dbReference type="EMBL" id="JAADJG010000366">
    <property type="protein sequence ID" value="KAF4447969.1"/>
    <property type="molecule type" value="Genomic_DNA"/>
</dbReference>
<comment type="caution">
    <text evidence="2">The sequence shown here is derived from an EMBL/GenBank/DDBJ whole genome shotgun (WGS) entry which is preliminary data.</text>
</comment>
<evidence type="ECO:0000313" key="3">
    <source>
        <dbReference type="Proteomes" id="UP000605986"/>
    </source>
</evidence>
<feature type="region of interest" description="Disordered" evidence="1">
    <location>
        <begin position="1"/>
        <end position="54"/>
    </location>
</feature>
<reference evidence="2" key="1">
    <citation type="submission" date="2020-01" db="EMBL/GenBank/DDBJ databases">
        <title>Identification and distribution of gene clusters putatively required for synthesis of sphingolipid metabolism inhibitors in phylogenetically diverse species of the filamentous fungus Fusarium.</title>
        <authorList>
            <person name="Kim H.-S."/>
            <person name="Busman M."/>
            <person name="Brown D.W."/>
            <person name="Divon H."/>
            <person name="Uhlig S."/>
            <person name="Proctor R.H."/>
        </authorList>
    </citation>
    <scope>NUCLEOTIDE SEQUENCE</scope>
    <source>
        <strain evidence="2">NRRL 53441</strain>
    </source>
</reference>
<name>A0A8H4KFA1_9HYPO</name>